<protein>
    <submittedName>
        <fullName evidence="2">Lipid A biosynthesis (KDO) 2-(Lauroyl)-lipid IVA acyltransferase</fullName>
        <ecNumber evidence="2">2.3.1.-</ecNumber>
    </submittedName>
</protein>
<evidence type="ECO:0000256" key="1">
    <source>
        <dbReference type="SAM" id="MobiDB-lite"/>
    </source>
</evidence>
<proteinExistence type="predicted"/>
<dbReference type="KEGG" id="sdz:Asd1617_01474"/>
<gene>
    <name evidence="2" type="ORF">Asd1617_01474</name>
</gene>
<dbReference type="AlphaFoldDB" id="A0A0A6ZRT1"/>
<keyword evidence="2" id="KW-0808">Transferase</keyword>
<feature type="compositionally biased region" description="Basic residues" evidence="1">
    <location>
        <begin position="13"/>
        <end position="22"/>
    </location>
</feature>
<evidence type="ECO:0000313" key="3">
    <source>
        <dbReference type="Proteomes" id="UP000031647"/>
    </source>
</evidence>
<sequence length="22" mass="2702">MLKTRKPGEIQPYKRKNLYPIK</sequence>
<dbReference type="HOGENOM" id="CLU_3424951_0_0_6"/>
<dbReference type="EC" id="2.3.1.-" evidence="2"/>
<keyword evidence="2" id="KW-0012">Acyltransferase</keyword>
<dbReference type="EMBL" id="CP006736">
    <property type="protein sequence ID" value="AHA64301.1"/>
    <property type="molecule type" value="Genomic_DNA"/>
</dbReference>
<dbReference type="Proteomes" id="UP000031647">
    <property type="component" value="Chromosome"/>
</dbReference>
<dbReference type="GO" id="GO:0016746">
    <property type="term" value="F:acyltransferase activity"/>
    <property type="evidence" value="ECO:0007669"/>
    <property type="project" value="UniProtKB-KW"/>
</dbReference>
<feature type="region of interest" description="Disordered" evidence="1">
    <location>
        <begin position="1"/>
        <end position="22"/>
    </location>
</feature>
<dbReference type="PATRIC" id="fig|754093.4.peg.1443"/>
<evidence type="ECO:0000313" key="2">
    <source>
        <dbReference type="EMBL" id="AHA64301.1"/>
    </source>
</evidence>
<reference evidence="2 3" key="1">
    <citation type="submission" date="2013-09" db="EMBL/GenBank/DDBJ databases">
        <title>Comparative genomics of Sd1617 to representative strains in evaluating its pathogenesis.</title>
        <authorList>
            <person name="Aksomboon Vongsawan A."/>
            <person name="Kapatral V."/>
            <person name="Vaisvil B."/>
            <person name="Serichantalergs O."/>
            <person name="Hale T.L."/>
            <person name="Mason C.J."/>
        </authorList>
    </citation>
    <scope>NUCLEOTIDE SEQUENCE [LARGE SCALE GENOMIC DNA]</scope>
    <source>
        <strain evidence="2 3">1617</strain>
    </source>
</reference>
<name>A0A0A6ZRT1_SHIDY</name>
<accession>A0A0A6ZRT1</accession>
<organism evidence="2 3">
    <name type="scientific">Shigella dysenteriae 1617</name>
    <dbReference type="NCBI Taxonomy" id="754093"/>
    <lineage>
        <taxon>Bacteria</taxon>
        <taxon>Pseudomonadati</taxon>
        <taxon>Pseudomonadota</taxon>
        <taxon>Gammaproteobacteria</taxon>
        <taxon>Enterobacterales</taxon>
        <taxon>Enterobacteriaceae</taxon>
        <taxon>Shigella</taxon>
    </lineage>
</organism>